<feature type="compositionally biased region" description="Low complexity" evidence="1">
    <location>
        <begin position="579"/>
        <end position="593"/>
    </location>
</feature>
<dbReference type="EMBL" id="MG525179">
    <property type="protein sequence ID" value="AVA09644.1"/>
    <property type="molecule type" value="Genomic_DNA"/>
</dbReference>
<feature type="compositionally biased region" description="Polar residues" evidence="1">
    <location>
        <begin position="834"/>
        <end position="914"/>
    </location>
</feature>
<evidence type="ECO:0000256" key="1">
    <source>
        <dbReference type="SAM" id="MobiDB-lite"/>
    </source>
</evidence>
<evidence type="ECO:0000313" key="4">
    <source>
        <dbReference type="EMBL" id="AVA09644.1"/>
    </source>
</evidence>
<sequence length="1124" mass="119921">MLHNKFVLTFFLLTCFYKFNAEETECPKRNRANVLQTIVLFDASPENQLDFQQQKDRVIKTLRDIDRFSSGRKRFYELIVFHRTPMDRLQSASIDQITEQISSLLMTHSQETSPAKALNEARTIVEKMPQAQSVILLAHDGHNTDLASETLTASARLSKKVPIFAIAGGKTPPALAKLDEYTGGQRNRVYAFEQDNHQFMDALDEEIEFCTASPSLPDKNTTSSEQPEQPLALSVETEKPTQKVNVKKPVEIIRKQVRKTDEKVKLECGTTSGQVDLVFLLDTSGSIFHTFGNEVALVKSLVSQLQNPIADRSLRVSLISFAERPTMAFSLNDALNGTEMLNRVDQVQFSGGVTQICDAIDKGQKEMEKFGRKGALKIFVLISDGHGHELWPKTLETGKNLREQKMQKFAVSMSADYSKDELMAYMGESNRIFVGFRQTLFEPTLLAFLNECLSHSRSSANAENNDETPETTAAETNETTPNESTVTSATETTSTEASEASHAENTETTLSERPVAAETNETTPNESTVTSATETTSTEASEASHAENTETTPTETTLTTATEIPTETSEAKHAEKAESTSNENTVATETETAPTEKSEVTHSETVEMTPTETTVTTVPEATATVTTSAKTTVTIAKSLPTKETTDQSSEDAAVEESKTVEDSNAPSSSGELVAVPSEEEKTTEGSTISAVLSEQTNAAEGAATNQSPSNDGAKAADGTTEQTTNATSSPPAAEETVSTTSSAAAAPSTDQTTLVNAPAETTNATANSTQMADQADADQTEVGKMAGGTNSANADQELPEKTEKAGNSTNANPGNADQTKSIAIDHLTKEKSEANANSTADDSNQANSEGNANATNRTINIDQTTTPQKTQTSNSTSQATLNADAPNANQTILETTNGTANAESANQANTTQTKDNADQTKGKVDQVAMDKSAEGNTNLTTPVRKAEQNATYQASGKPMNSTNEKSKSNTTNAGQINGGQTKNNTDQSIPPVKTGDSANSNATTPDDEQTTSTKPNSNTVTAKLAQQNNNNSSNNGTSSSAGDGGGTPAEMQNVDDETKLKMMIMSSLATQSAPHSVPNSTNSSAAEQRQSAANGTASGANPSAQKKTKKRLALPAAELANERH</sequence>
<feature type="compositionally biased region" description="Low complexity" evidence="1">
    <location>
        <begin position="470"/>
        <end position="498"/>
    </location>
</feature>
<dbReference type="SMART" id="SM00327">
    <property type="entry name" value="VWA"/>
    <property type="match status" value="2"/>
</dbReference>
<dbReference type="InterPro" id="IPR002035">
    <property type="entry name" value="VWF_A"/>
</dbReference>
<feature type="signal peptide" evidence="2">
    <location>
        <begin position="1"/>
        <end position="21"/>
    </location>
</feature>
<feature type="region of interest" description="Disordered" evidence="1">
    <location>
        <begin position="1066"/>
        <end position="1124"/>
    </location>
</feature>
<evidence type="ECO:0000256" key="2">
    <source>
        <dbReference type="SAM" id="SignalP"/>
    </source>
</evidence>
<feature type="compositionally biased region" description="Low complexity" evidence="1">
    <location>
        <begin position="731"/>
        <end position="749"/>
    </location>
</feature>
<dbReference type="InterPro" id="IPR036465">
    <property type="entry name" value="vWFA_dom_sf"/>
</dbReference>
<feature type="domain" description="VWFA" evidence="3">
    <location>
        <begin position="276"/>
        <end position="457"/>
    </location>
</feature>
<feature type="compositionally biased region" description="Low complexity" evidence="1">
    <location>
        <begin position="526"/>
        <end position="541"/>
    </location>
</feature>
<feature type="compositionally biased region" description="Low complexity" evidence="1">
    <location>
        <begin position="606"/>
        <end position="623"/>
    </location>
</feature>
<feature type="compositionally biased region" description="Polar residues" evidence="1">
    <location>
        <begin position="996"/>
        <end position="1027"/>
    </location>
</feature>
<reference evidence="4" key="1">
    <citation type="journal article" date="2018" name="Front. Plant Sci.">
        <title>Large-Scale Identification and Characterization of Heterodera avenae Putative Effectors Suppressing or Inducing Cell Death in Nicotiana benthamiana.</title>
        <authorList>
            <person name="Chen C."/>
            <person name="Chen Y."/>
            <person name="Jian H."/>
            <person name="Yang D."/>
            <person name="Dai Y."/>
            <person name="Pan L."/>
            <person name="Shi F."/>
            <person name="Yang S."/>
            <person name="Liu Q."/>
        </authorList>
    </citation>
    <scope>NUCLEOTIDE SEQUENCE</scope>
    <source>
        <strain evidence="4">Isotig06197</strain>
    </source>
</reference>
<feature type="compositionally biased region" description="Low complexity" evidence="1">
    <location>
        <begin position="549"/>
        <end position="568"/>
    </location>
</feature>
<dbReference type="InterPro" id="IPR052229">
    <property type="entry name" value="Collagen-VI/PIF"/>
</dbReference>
<dbReference type="Gene3D" id="3.40.50.410">
    <property type="entry name" value="von Willebrand factor, type A domain"/>
    <property type="match status" value="2"/>
</dbReference>
<evidence type="ECO:0000259" key="3">
    <source>
        <dbReference type="PROSITE" id="PS50234"/>
    </source>
</evidence>
<dbReference type="PANTHER" id="PTHR22588:SF3">
    <property type="entry name" value="VWFA DOMAIN-CONTAINING PROTEIN"/>
    <property type="match status" value="1"/>
</dbReference>
<dbReference type="SUPFAM" id="SSF53300">
    <property type="entry name" value="vWA-like"/>
    <property type="match status" value="2"/>
</dbReference>
<feature type="compositionally biased region" description="Polar residues" evidence="1">
    <location>
        <begin position="719"/>
        <end position="730"/>
    </location>
</feature>
<keyword evidence="2" id="KW-0732">Signal</keyword>
<feature type="compositionally biased region" description="Polar residues" evidence="1">
    <location>
        <begin position="805"/>
        <end position="821"/>
    </location>
</feature>
<dbReference type="PANTHER" id="PTHR22588">
    <property type="entry name" value="VWFA DOMAIN-CONTAINING PROTEIN"/>
    <property type="match status" value="1"/>
</dbReference>
<protein>
    <submittedName>
        <fullName evidence="4">Putative effector protein</fullName>
    </submittedName>
</protein>
<accession>A0A2L0VDG4</accession>
<dbReference type="CDD" id="cd01450">
    <property type="entry name" value="vWFA_subfamily_ECM"/>
    <property type="match status" value="1"/>
</dbReference>
<feature type="compositionally biased region" description="Low complexity" evidence="1">
    <location>
        <begin position="756"/>
        <end position="769"/>
    </location>
</feature>
<feature type="domain" description="VWFA" evidence="3">
    <location>
        <begin position="36"/>
        <end position="207"/>
    </location>
</feature>
<feature type="compositionally biased region" description="Low complexity" evidence="1">
    <location>
        <begin position="1028"/>
        <end position="1041"/>
    </location>
</feature>
<proteinExistence type="predicted"/>
<feature type="compositionally biased region" description="Polar residues" evidence="1">
    <location>
        <begin position="684"/>
        <end position="710"/>
    </location>
</feature>
<feature type="region of interest" description="Disordered" evidence="1">
    <location>
        <begin position="213"/>
        <end position="240"/>
    </location>
</feature>
<feature type="region of interest" description="Disordered" evidence="1">
    <location>
        <begin position="458"/>
        <end position="623"/>
    </location>
</feature>
<feature type="compositionally biased region" description="Polar residues" evidence="1">
    <location>
        <begin position="948"/>
        <end position="988"/>
    </location>
</feature>
<feature type="compositionally biased region" description="Polar residues" evidence="1">
    <location>
        <begin position="1067"/>
        <end position="1105"/>
    </location>
</feature>
<organism evidence="4">
    <name type="scientific">Heterodera avenae</name>
    <name type="common">Cereal cyst nematode worm</name>
    <dbReference type="NCBI Taxonomy" id="34510"/>
    <lineage>
        <taxon>Eukaryota</taxon>
        <taxon>Metazoa</taxon>
        <taxon>Ecdysozoa</taxon>
        <taxon>Nematoda</taxon>
        <taxon>Chromadorea</taxon>
        <taxon>Rhabditida</taxon>
        <taxon>Tylenchina</taxon>
        <taxon>Tylenchomorpha</taxon>
        <taxon>Tylenchoidea</taxon>
        <taxon>Heteroderidae</taxon>
        <taxon>Heteroderinae</taxon>
        <taxon>Heterodera</taxon>
    </lineage>
</organism>
<feature type="compositionally biased region" description="Basic and acidic residues" evidence="1">
    <location>
        <begin position="594"/>
        <end position="605"/>
    </location>
</feature>
<feature type="chain" id="PRO_5014610403" evidence="2">
    <location>
        <begin position="22"/>
        <end position="1124"/>
    </location>
</feature>
<dbReference type="PROSITE" id="PS50234">
    <property type="entry name" value="VWFA"/>
    <property type="match status" value="2"/>
</dbReference>
<dbReference type="AlphaFoldDB" id="A0A2L0VDG4"/>
<feature type="region of interest" description="Disordered" evidence="1">
    <location>
        <begin position="638"/>
        <end position="1054"/>
    </location>
</feature>
<dbReference type="Pfam" id="PF00092">
    <property type="entry name" value="VWA"/>
    <property type="match status" value="1"/>
</dbReference>
<feature type="compositionally biased region" description="Basic and acidic residues" evidence="1">
    <location>
        <begin position="569"/>
        <end position="578"/>
    </location>
</feature>
<name>A0A2L0VDG4_HETAV</name>
<feature type="compositionally biased region" description="Polar residues" evidence="1">
    <location>
        <begin position="213"/>
        <end position="227"/>
    </location>
</feature>
<feature type="compositionally biased region" description="Basic and acidic residues" evidence="1">
    <location>
        <begin position="915"/>
        <end position="924"/>
    </location>
</feature>